<evidence type="ECO:0000256" key="10">
    <source>
        <dbReference type="ARBA" id="ARBA00023204"/>
    </source>
</evidence>
<feature type="region of interest" description="Disordered" evidence="16">
    <location>
        <begin position="1"/>
        <end position="20"/>
    </location>
</feature>
<dbReference type="PROSITE" id="PS00697">
    <property type="entry name" value="DNA_LIGASE_A1"/>
    <property type="match status" value="1"/>
</dbReference>
<dbReference type="PANTHER" id="PTHR45674:SF4">
    <property type="entry name" value="DNA LIGASE 1"/>
    <property type="match status" value="1"/>
</dbReference>
<dbReference type="GO" id="GO:0006281">
    <property type="term" value="P:DNA repair"/>
    <property type="evidence" value="ECO:0007669"/>
    <property type="project" value="UniProtKB-KW"/>
</dbReference>
<feature type="transmembrane region" description="Helical" evidence="17">
    <location>
        <begin position="710"/>
        <end position="734"/>
    </location>
</feature>
<evidence type="ECO:0000313" key="19">
    <source>
        <dbReference type="EMBL" id="OAP17356.1"/>
    </source>
</evidence>
<evidence type="ECO:0000259" key="18">
    <source>
        <dbReference type="PROSITE" id="PS50160"/>
    </source>
</evidence>
<evidence type="ECO:0000256" key="14">
    <source>
        <dbReference type="RuleBase" id="RU000617"/>
    </source>
</evidence>
<comment type="catalytic activity">
    <reaction evidence="13 14">
        <text>ATP + (deoxyribonucleotide)n-3'-hydroxyl + 5'-phospho-(deoxyribonucleotide)m = (deoxyribonucleotide)n+m + AMP + diphosphate.</text>
        <dbReference type="EC" id="6.5.1.1"/>
    </reaction>
</comment>
<dbReference type="InterPro" id="IPR012340">
    <property type="entry name" value="NA-bd_OB-fold"/>
</dbReference>
<keyword evidence="4" id="KW-0132">Cell division</keyword>
<organism evidence="19 20">
    <name type="scientific">Arabidopsis thaliana</name>
    <name type="common">Mouse-ear cress</name>
    <dbReference type="NCBI Taxonomy" id="3702"/>
    <lineage>
        <taxon>Eukaryota</taxon>
        <taxon>Viridiplantae</taxon>
        <taxon>Streptophyta</taxon>
        <taxon>Embryophyta</taxon>
        <taxon>Tracheophyta</taxon>
        <taxon>Spermatophyta</taxon>
        <taxon>Magnoliopsida</taxon>
        <taxon>eudicotyledons</taxon>
        <taxon>Gunneridae</taxon>
        <taxon>Pentapetalae</taxon>
        <taxon>rosids</taxon>
        <taxon>malvids</taxon>
        <taxon>Brassicales</taxon>
        <taxon>Brassicaceae</taxon>
        <taxon>Camelineae</taxon>
        <taxon>Arabidopsis</taxon>
    </lineage>
</organism>
<comment type="caution">
    <text evidence="19">The sequence shown here is derived from an EMBL/GenBank/DDBJ whole genome shotgun (WGS) entry which is preliminary data.</text>
</comment>
<dbReference type="Pfam" id="PF04679">
    <property type="entry name" value="DNA_ligase_A_C"/>
    <property type="match status" value="1"/>
</dbReference>
<dbReference type="Proteomes" id="UP000078284">
    <property type="component" value="Chromosome 1"/>
</dbReference>
<evidence type="ECO:0000256" key="2">
    <source>
        <dbReference type="ARBA" id="ARBA00007572"/>
    </source>
</evidence>
<dbReference type="AlphaFoldDB" id="A0A178WGI6"/>
<feature type="transmembrane region" description="Helical" evidence="17">
    <location>
        <begin position="754"/>
        <end position="774"/>
    </location>
</feature>
<evidence type="ECO:0000256" key="9">
    <source>
        <dbReference type="ARBA" id="ARBA00023172"/>
    </source>
</evidence>
<dbReference type="CDD" id="cd07900">
    <property type="entry name" value="Adenylation_DNA_ligase_I_Euk"/>
    <property type="match status" value="1"/>
</dbReference>
<dbReference type="SUPFAM" id="SSF50249">
    <property type="entry name" value="Nucleic acid-binding proteins"/>
    <property type="match status" value="1"/>
</dbReference>
<feature type="transmembrane region" description="Helical" evidence="17">
    <location>
        <begin position="786"/>
        <end position="806"/>
    </location>
</feature>
<evidence type="ECO:0000313" key="20">
    <source>
        <dbReference type="Proteomes" id="UP000078284"/>
    </source>
</evidence>
<dbReference type="GO" id="GO:0071897">
    <property type="term" value="P:DNA biosynthetic process"/>
    <property type="evidence" value="ECO:0007669"/>
    <property type="project" value="InterPro"/>
</dbReference>
<dbReference type="FunFam" id="3.30.470.30:FF:000002">
    <property type="entry name" value="DNA ligase"/>
    <property type="match status" value="1"/>
</dbReference>
<proteinExistence type="inferred from homology"/>
<dbReference type="InterPro" id="IPR012310">
    <property type="entry name" value="DNA_ligase_ATP-dep_cent"/>
</dbReference>
<keyword evidence="8 14" id="KW-0067">ATP-binding</keyword>
<keyword evidence="3 14" id="KW-0436">Ligase</keyword>
<dbReference type="Gene3D" id="2.40.50.140">
    <property type="entry name" value="Nucleic acid-binding proteins"/>
    <property type="match status" value="1"/>
</dbReference>
<evidence type="ECO:0000256" key="11">
    <source>
        <dbReference type="ARBA" id="ARBA00023242"/>
    </source>
</evidence>
<dbReference type="GO" id="GO:0006310">
    <property type="term" value="P:DNA recombination"/>
    <property type="evidence" value="ECO:0007669"/>
    <property type="project" value="UniProtKB-KW"/>
</dbReference>
<dbReference type="GO" id="GO:0005524">
    <property type="term" value="F:ATP binding"/>
    <property type="evidence" value="ECO:0007669"/>
    <property type="project" value="UniProtKB-KW"/>
</dbReference>
<evidence type="ECO:0000256" key="4">
    <source>
        <dbReference type="ARBA" id="ARBA00022618"/>
    </source>
</evidence>
<dbReference type="EC" id="6.5.1.1" evidence="14"/>
<dbReference type="InterPro" id="IPR036599">
    <property type="entry name" value="DNA_ligase_N_sf"/>
</dbReference>
<accession>A0A178WGI6</accession>
<dbReference type="InterPro" id="IPR012308">
    <property type="entry name" value="DNA_ligase_ATP-dep_N"/>
</dbReference>
<evidence type="ECO:0000256" key="1">
    <source>
        <dbReference type="ARBA" id="ARBA00004123"/>
    </source>
</evidence>
<keyword evidence="10 14" id="KW-0234">DNA repair</keyword>
<keyword evidence="7 14" id="KW-0227">DNA damage</keyword>
<keyword evidence="17" id="KW-0472">Membrane</keyword>
<protein>
    <recommendedName>
        <fullName evidence="14">DNA ligase</fullName>
        <ecNumber evidence="14">6.5.1.1</ecNumber>
    </recommendedName>
</protein>
<dbReference type="PANTHER" id="PTHR45674">
    <property type="entry name" value="DNA LIGASE 1/3 FAMILY MEMBER"/>
    <property type="match status" value="1"/>
</dbReference>
<keyword evidence="5" id="KW-0235">DNA replication</keyword>
<dbReference type="NCBIfam" id="TIGR00574">
    <property type="entry name" value="dnl1"/>
    <property type="match status" value="1"/>
</dbReference>
<feature type="transmembrane region" description="Helical" evidence="17">
    <location>
        <begin position="670"/>
        <end position="698"/>
    </location>
</feature>
<feature type="compositionally biased region" description="Basic residues" evidence="16">
    <location>
        <begin position="1"/>
        <end position="10"/>
    </location>
</feature>
<dbReference type="GO" id="GO:0005634">
    <property type="term" value="C:nucleus"/>
    <property type="evidence" value="ECO:0007669"/>
    <property type="project" value="UniProtKB-SubCell"/>
</dbReference>
<dbReference type="GO" id="GO:0003677">
    <property type="term" value="F:DNA binding"/>
    <property type="evidence" value="ECO:0007669"/>
    <property type="project" value="InterPro"/>
</dbReference>
<dbReference type="InterPro" id="IPR016059">
    <property type="entry name" value="DNA_ligase_ATP-dep_CS"/>
</dbReference>
<evidence type="ECO:0000256" key="16">
    <source>
        <dbReference type="SAM" id="MobiDB-lite"/>
    </source>
</evidence>
<keyword evidence="9 14" id="KW-0233">DNA recombination</keyword>
<evidence type="ECO:0000256" key="17">
    <source>
        <dbReference type="SAM" id="Phobius"/>
    </source>
</evidence>
<dbReference type="ExpressionAtlas" id="A0A178WGI6">
    <property type="expression patterns" value="baseline and differential"/>
</dbReference>
<dbReference type="InterPro" id="IPR012309">
    <property type="entry name" value="DNA_ligase_ATP-dep_C"/>
</dbReference>
<comment type="subcellular location">
    <subcellularLocation>
        <location evidence="1">Nucleus</location>
    </subcellularLocation>
</comment>
<dbReference type="FunFam" id="2.40.50.140:FF:000062">
    <property type="entry name" value="DNA ligase"/>
    <property type="match status" value="1"/>
</dbReference>
<gene>
    <name evidence="19" type="ordered locus">AXX17_At1g43420</name>
</gene>
<sequence length="895" mass="101062">MSNASAKKKRKLEETVDTPPTRVNDKTLVLISDSKKPKSDRVTKLKSKIGLLKKKPSDFDPEKVSCWEKRERVPFMFLSLAFDLIAAESGRIVITHILCNMLRTVIATTPDDLLPTVYLAANEIAPAHEGIKLGMGKGSYIIKAISEAFGRTESHVEQQYTQLGDLGLVANGSRSSQTMIFMPKPLTVVKVADTLRLIAKESGKGSKDKKKDLMKALLVATTDCEPLYLTRLLQDNLRLGFSRQTVLAALGQAAVYNEEHSKPPPNIKNPLDEAATIVKEVFSMLPVYDIIVGALLTSGVWNLPKTCNLTLGVPVRPMLAKATTRVDLILEKFKDTVFTAEYKYDGERAQIYYMEDGTVEIFSRHAERNTGKYPDVALVLSRLKKPTVKSFILDCEVVTFNREKEKILPLQSTRAHKNVNVSDIKVGVCVFAFDILYLNGQLLIHENLNIRREKLHYSFEEDLGYFQFATALTSNDIGELQEFLKASIDIGIGDSVDLVPIATFHGRGKRTGFFGAYLLACYDVDKEEFQSICKIGTEFSDVELQDLSSSLCSKVIATPKQYYQVDNDLNPDVWLEPTEVWEVKAADLTVSPVYREAIGIVDPDKGISLRFPRLVRIRKDKNPEEATTSDQNSETEVVEQAEVAKTVFLTSRNRPRYPPKEEIGFRKPRAVWWILVIALEVIFIVGAVVVTACAASISSFRRKTLWSFPIWELALTCGITVASRLIACYLVRIIEVVIRWIFRSMQLTVYVLHGLQHAAWVWMTMVFIITPWFIILSNKATKEQKVVLLVLLQVITAVLIISTLWFTKAIITTCCSAWFHLTTYQERIEESLFSWYVIEALSGHPWSKIRHLFDPKRTSAWDMKKIIMDQKHIGLGVKIRDESEAETAAKTIFRK</sequence>
<evidence type="ECO:0000256" key="7">
    <source>
        <dbReference type="ARBA" id="ARBA00022763"/>
    </source>
</evidence>
<feature type="domain" description="ATP-dependent DNA ligase family profile" evidence="18">
    <location>
        <begin position="421"/>
        <end position="523"/>
    </location>
</feature>
<dbReference type="Gene3D" id="1.10.3260.10">
    <property type="entry name" value="DNA ligase, ATP-dependent, N-terminal domain"/>
    <property type="match status" value="1"/>
</dbReference>
<dbReference type="GO" id="GO:0006260">
    <property type="term" value="P:DNA replication"/>
    <property type="evidence" value="ECO:0007669"/>
    <property type="project" value="UniProtKB-KW"/>
</dbReference>
<dbReference type="Pfam" id="PF01068">
    <property type="entry name" value="DNA_ligase_A_M"/>
    <property type="match status" value="1"/>
</dbReference>
<dbReference type="InterPro" id="IPR050191">
    <property type="entry name" value="ATP-dep_DNA_ligase"/>
</dbReference>
<comment type="similarity">
    <text evidence="2 15">Belongs to the ATP-dependent DNA ligase family.</text>
</comment>
<dbReference type="SUPFAM" id="SSF117018">
    <property type="entry name" value="ATP-dependent DNA ligase DNA-binding domain"/>
    <property type="match status" value="1"/>
</dbReference>
<evidence type="ECO:0000256" key="3">
    <source>
        <dbReference type="ARBA" id="ARBA00022598"/>
    </source>
</evidence>
<dbReference type="InterPro" id="IPR000977">
    <property type="entry name" value="DNA_ligase_ATP-dep"/>
</dbReference>
<dbReference type="GO" id="GO:0003910">
    <property type="term" value="F:DNA ligase (ATP) activity"/>
    <property type="evidence" value="ECO:0007669"/>
    <property type="project" value="UniProtKB-EC"/>
</dbReference>
<evidence type="ECO:0000256" key="6">
    <source>
        <dbReference type="ARBA" id="ARBA00022741"/>
    </source>
</evidence>
<dbReference type="FunFam" id="1.10.3260.10:FF:000001">
    <property type="entry name" value="DNA ligase"/>
    <property type="match status" value="1"/>
</dbReference>
<name>A0A178WGI6_ARATH</name>
<dbReference type="PROSITE" id="PS50160">
    <property type="entry name" value="DNA_LIGASE_A3"/>
    <property type="match status" value="1"/>
</dbReference>
<evidence type="ECO:0000256" key="5">
    <source>
        <dbReference type="ARBA" id="ARBA00022705"/>
    </source>
</evidence>
<evidence type="ECO:0000256" key="8">
    <source>
        <dbReference type="ARBA" id="ARBA00022840"/>
    </source>
</evidence>
<dbReference type="Gene3D" id="3.30.1490.70">
    <property type="match status" value="1"/>
</dbReference>
<keyword evidence="17" id="KW-1133">Transmembrane helix</keyword>
<keyword evidence="11" id="KW-0539">Nucleus</keyword>
<keyword evidence="12" id="KW-0131">Cell cycle</keyword>
<dbReference type="CDD" id="cd07969">
    <property type="entry name" value="OBF_DNA_ligase_I"/>
    <property type="match status" value="1"/>
</dbReference>
<evidence type="ECO:0000256" key="12">
    <source>
        <dbReference type="ARBA" id="ARBA00023306"/>
    </source>
</evidence>
<evidence type="ECO:0000256" key="15">
    <source>
        <dbReference type="RuleBase" id="RU004196"/>
    </source>
</evidence>
<dbReference type="Gene3D" id="3.30.470.30">
    <property type="entry name" value="DNA ligase/mRNA capping enzyme"/>
    <property type="match status" value="1"/>
</dbReference>
<evidence type="ECO:0000256" key="13">
    <source>
        <dbReference type="ARBA" id="ARBA00034003"/>
    </source>
</evidence>
<reference evidence="20" key="1">
    <citation type="journal article" date="2016" name="Proc. Natl. Acad. Sci. U.S.A.">
        <title>Chromosome-level assembly of Arabidopsis thaliana Ler reveals the extent of translocation and inversion polymorphisms.</title>
        <authorList>
            <person name="Zapata L."/>
            <person name="Ding J."/>
            <person name="Willing E.M."/>
            <person name="Hartwig B."/>
            <person name="Bezdan D."/>
            <person name="Jiao W.B."/>
            <person name="Patel V."/>
            <person name="Velikkakam James G."/>
            <person name="Koornneef M."/>
            <person name="Ossowski S."/>
            <person name="Schneeberger K."/>
        </authorList>
    </citation>
    <scope>NUCLEOTIDE SEQUENCE [LARGE SCALE GENOMIC DNA]</scope>
    <source>
        <strain evidence="20">cv. Landsberg erecta</strain>
    </source>
</reference>
<dbReference type="Pfam" id="PF04675">
    <property type="entry name" value="DNA_ligase_A_N"/>
    <property type="match status" value="1"/>
</dbReference>
<keyword evidence="6 14" id="KW-0547">Nucleotide-binding</keyword>
<dbReference type="GO" id="GO:0051301">
    <property type="term" value="P:cell division"/>
    <property type="evidence" value="ECO:0007669"/>
    <property type="project" value="UniProtKB-KW"/>
</dbReference>
<keyword evidence="17" id="KW-0812">Transmembrane</keyword>
<dbReference type="SUPFAM" id="SSF56091">
    <property type="entry name" value="DNA ligase/mRNA capping enzyme, catalytic domain"/>
    <property type="match status" value="1"/>
</dbReference>
<dbReference type="EMBL" id="LUHQ01000001">
    <property type="protein sequence ID" value="OAP17356.1"/>
    <property type="molecule type" value="Genomic_DNA"/>
</dbReference>